<sequence length="41" mass="4375">MLRSISMGKYISVQGLFVRESSQGKIVVSVGGKTFEGTPIS</sequence>
<proteinExistence type="predicted"/>
<reference evidence="1 2" key="1">
    <citation type="submission" date="2018-11" db="EMBL/GenBank/DDBJ databases">
        <title>Genomic Encyclopedia of Type Strains, Phase IV (KMG-IV): sequencing the most valuable type-strain genomes for metagenomic binning, comparative biology and taxonomic classification.</title>
        <authorList>
            <person name="Goeker M."/>
        </authorList>
    </citation>
    <scope>NUCLEOTIDE SEQUENCE [LARGE SCALE GENOMIC DNA]</scope>
    <source>
        <strain evidence="1 2">DSM 104731</strain>
    </source>
</reference>
<organism evidence="1 2">
    <name type="scientific">Pacificibacter maritimus</name>
    <dbReference type="NCBI Taxonomy" id="762213"/>
    <lineage>
        <taxon>Bacteria</taxon>
        <taxon>Pseudomonadati</taxon>
        <taxon>Pseudomonadota</taxon>
        <taxon>Alphaproteobacteria</taxon>
        <taxon>Rhodobacterales</taxon>
        <taxon>Roseobacteraceae</taxon>
        <taxon>Pacificibacter</taxon>
    </lineage>
</organism>
<dbReference type="EMBL" id="RKQK01000004">
    <property type="protein sequence ID" value="RPE64679.1"/>
    <property type="molecule type" value="Genomic_DNA"/>
</dbReference>
<accession>A0A3N4UCA5</accession>
<gene>
    <name evidence="1" type="ORF">EDD53_2439</name>
</gene>
<evidence type="ECO:0000313" key="1">
    <source>
        <dbReference type="EMBL" id="RPE64679.1"/>
    </source>
</evidence>
<comment type="caution">
    <text evidence="1">The sequence shown here is derived from an EMBL/GenBank/DDBJ whole genome shotgun (WGS) entry which is preliminary data.</text>
</comment>
<dbReference type="Proteomes" id="UP000269689">
    <property type="component" value="Unassembled WGS sequence"/>
</dbReference>
<name>A0A3N4UCA5_9RHOB</name>
<keyword evidence="2" id="KW-1185">Reference proteome</keyword>
<evidence type="ECO:0000313" key="2">
    <source>
        <dbReference type="Proteomes" id="UP000269689"/>
    </source>
</evidence>
<dbReference type="AlphaFoldDB" id="A0A3N4UCA5"/>
<protein>
    <submittedName>
        <fullName evidence="1">Uncharacterized protein</fullName>
    </submittedName>
</protein>